<dbReference type="GO" id="GO:0003676">
    <property type="term" value="F:nucleic acid binding"/>
    <property type="evidence" value="ECO:0007669"/>
    <property type="project" value="InterPro"/>
</dbReference>
<dbReference type="SUPFAM" id="SSF56672">
    <property type="entry name" value="DNA/RNA polymerases"/>
    <property type="match status" value="1"/>
</dbReference>
<dbReference type="Gene3D" id="1.10.340.70">
    <property type="match status" value="1"/>
</dbReference>
<dbReference type="Pfam" id="PF17921">
    <property type="entry name" value="Integrase_H2C2"/>
    <property type="match status" value="1"/>
</dbReference>
<evidence type="ECO:0000313" key="3">
    <source>
        <dbReference type="RefSeq" id="XP_021803268.1"/>
    </source>
</evidence>
<dbReference type="AlphaFoldDB" id="A0A6P5RN11"/>
<dbReference type="InterPro" id="IPR000477">
    <property type="entry name" value="RT_dom"/>
</dbReference>
<dbReference type="PROSITE" id="PS50879">
    <property type="entry name" value="RNASE_H_1"/>
    <property type="match status" value="1"/>
</dbReference>
<dbReference type="SUPFAM" id="SSF53098">
    <property type="entry name" value="Ribonuclease H-like"/>
    <property type="match status" value="1"/>
</dbReference>
<reference evidence="3" key="1">
    <citation type="submission" date="2025-08" db="UniProtKB">
        <authorList>
            <consortium name="RefSeq"/>
        </authorList>
    </citation>
    <scope>IDENTIFICATION</scope>
</reference>
<dbReference type="InterPro" id="IPR043128">
    <property type="entry name" value="Rev_trsase/Diguanyl_cyclase"/>
</dbReference>
<dbReference type="CDD" id="cd09279">
    <property type="entry name" value="RNase_HI_like"/>
    <property type="match status" value="1"/>
</dbReference>
<dbReference type="GeneID" id="110747387"/>
<evidence type="ECO:0000259" key="1">
    <source>
        <dbReference type="PROSITE" id="PS50879"/>
    </source>
</evidence>
<sequence>MLDAKCGLQSDGLQCAGCKMLDAKCGLQSDGLQCAGCKMLDAKCGLQSDGLQCAGCKMLDAKCGLQSDGLQCAGCKMLDAKCGLQSDGLQCAGCKMLDAKCGLQSDGLQCAGCKMLDAKCGLQSDGLQCAGCKMLDAKCGLQSDGLQCAGCKMLDAKCGLQSDGLQCAGCKMLDAKCGLQSDGLQCAGCKMWDAKLGMQNVKEEIVRLVKAKFIRPARYVEWLSNIVPVKKKTGAIRICVDFRNLNLATPKDEYPMPMADLLVDGAAKHEILSFMDGHSGYNQIFIAEEDIHKTAFRCPGSIGTFEYVVMPFGLKNAGATYQRAMNAIFHDMIGRNLEVYIDDVVVKSESRPGHLDDLRLAFERMRKHLLKMNPKKCAFGVSAGNFLGFLVHQRGIEIDKNKAKAIIEAPPPKNKKGLRSLLGQINFLRRFIANSAEKVEPFSSLLKLKDDEKFRWEEVHQKAFDSIKEYLTKPSVLIPPKRGRPLKLYISAAENSIGSLLAQDNDEKKEQALYYLSRILTATERKYSPVEKLCLALYFTATKLRHYMLPSVVHIIAKTDLIKYMLTRPIIRGRIGKWTMALAEFTFRYVPQQAVKGGRIGKWTMALAEFTFRYVPQQAVKGQALADFLASHPCVEIEDMDFFKVDMISLFPWRLYFDGSRTSNMGGAGVIIESPQGFRTRYSFQLDFDCTNNQAEYEALIIGLEILRELGINNVSIMGDSMLVLKQLSGDYKVTSQALLGYHALTSQLIEGFDEVRLAHLPREHNSQGNAMAQLASGVQISEGLSEELFKVEKRSLPSVFERGIPMEVMALAIAPDDRRHDIVEYLKCPSGPHFRQVRQRAINYVLRDEELFRIGSDDLLMKCLGKIDQMVVMTEVHEGICGAHQAGIKMRWLLRRHGYYWPTILKDCIDYAKGCQGCQRHGPVQHVPAGLMNPIVKAWPFKGWAMDVIGQIYPKSSKGHKFISGHRLLYKMSRGRTTQASYPS</sequence>
<accession>A0A6P5RN11</accession>
<feature type="domain" description="RNase H type-1" evidence="1">
    <location>
        <begin position="649"/>
        <end position="782"/>
    </location>
</feature>
<proteinExistence type="predicted"/>
<evidence type="ECO:0000313" key="2">
    <source>
        <dbReference type="Proteomes" id="UP000515124"/>
    </source>
</evidence>
<organism evidence="2 3">
    <name type="scientific">Prunus avium</name>
    <name type="common">Cherry</name>
    <name type="synonym">Cerasus avium</name>
    <dbReference type="NCBI Taxonomy" id="42229"/>
    <lineage>
        <taxon>Eukaryota</taxon>
        <taxon>Viridiplantae</taxon>
        <taxon>Streptophyta</taxon>
        <taxon>Embryophyta</taxon>
        <taxon>Tracheophyta</taxon>
        <taxon>Spermatophyta</taxon>
        <taxon>Magnoliopsida</taxon>
        <taxon>eudicotyledons</taxon>
        <taxon>Gunneridae</taxon>
        <taxon>Pentapetalae</taxon>
        <taxon>rosids</taxon>
        <taxon>fabids</taxon>
        <taxon>Rosales</taxon>
        <taxon>Rosaceae</taxon>
        <taxon>Amygdaloideae</taxon>
        <taxon>Amygdaleae</taxon>
        <taxon>Prunus</taxon>
    </lineage>
</organism>
<dbReference type="InterPro" id="IPR043502">
    <property type="entry name" value="DNA/RNA_pol_sf"/>
</dbReference>
<gene>
    <name evidence="3" type="primary">LOC110747387</name>
</gene>
<keyword evidence="2" id="KW-1185">Reference proteome</keyword>
<dbReference type="Gene3D" id="3.30.420.10">
    <property type="entry name" value="Ribonuclease H-like superfamily/Ribonuclease H"/>
    <property type="match status" value="1"/>
</dbReference>
<dbReference type="InterPro" id="IPR036397">
    <property type="entry name" value="RNaseH_sf"/>
</dbReference>
<dbReference type="PANTHER" id="PTHR48475">
    <property type="entry name" value="RIBONUCLEASE H"/>
    <property type="match status" value="1"/>
</dbReference>
<dbReference type="Proteomes" id="UP000515124">
    <property type="component" value="Unplaced"/>
</dbReference>
<dbReference type="InterPro" id="IPR041577">
    <property type="entry name" value="RT_RNaseH_2"/>
</dbReference>
<dbReference type="InterPro" id="IPR041588">
    <property type="entry name" value="Integrase_H2C2"/>
</dbReference>
<protein>
    <submittedName>
        <fullName evidence="3">Uncharacterized protein LOC110747387</fullName>
    </submittedName>
</protein>
<dbReference type="GO" id="GO:0004523">
    <property type="term" value="F:RNA-DNA hybrid ribonuclease activity"/>
    <property type="evidence" value="ECO:0007669"/>
    <property type="project" value="InterPro"/>
</dbReference>
<dbReference type="Gene3D" id="3.10.10.10">
    <property type="entry name" value="HIV Type 1 Reverse Transcriptase, subunit A, domain 1"/>
    <property type="match status" value="1"/>
</dbReference>
<dbReference type="RefSeq" id="XP_021803268.1">
    <property type="nucleotide sequence ID" value="XM_021947576.1"/>
</dbReference>
<dbReference type="Pfam" id="PF00078">
    <property type="entry name" value="RVT_1"/>
    <property type="match status" value="1"/>
</dbReference>
<dbReference type="Gene3D" id="3.30.70.270">
    <property type="match status" value="2"/>
</dbReference>
<dbReference type="Pfam" id="PF17919">
    <property type="entry name" value="RT_RNaseH_2"/>
    <property type="match status" value="1"/>
</dbReference>
<dbReference type="InterPro" id="IPR012337">
    <property type="entry name" value="RNaseH-like_sf"/>
</dbReference>
<dbReference type="InterPro" id="IPR002156">
    <property type="entry name" value="RNaseH_domain"/>
</dbReference>
<dbReference type="Pfam" id="PF13456">
    <property type="entry name" value="RVT_3"/>
    <property type="match status" value="1"/>
</dbReference>
<dbReference type="CDD" id="cd01647">
    <property type="entry name" value="RT_LTR"/>
    <property type="match status" value="1"/>
</dbReference>
<dbReference type="PANTHER" id="PTHR48475:SF1">
    <property type="entry name" value="RNASE H TYPE-1 DOMAIN-CONTAINING PROTEIN"/>
    <property type="match status" value="1"/>
</dbReference>
<name>A0A6P5RN11_PRUAV</name>
<dbReference type="FunFam" id="3.30.70.270:FF:000020">
    <property type="entry name" value="Transposon Tf2-6 polyprotein-like Protein"/>
    <property type="match status" value="1"/>
</dbReference>
<dbReference type="KEGG" id="pavi:110747387"/>